<name>A0A194W5H0_CYTMA</name>
<organism evidence="1 2">
    <name type="scientific">Cytospora mali</name>
    <name type="common">Apple Valsa canker fungus</name>
    <name type="synonym">Valsa mali</name>
    <dbReference type="NCBI Taxonomy" id="578113"/>
    <lineage>
        <taxon>Eukaryota</taxon>
        <taxon>Fungi</taxon>
        <taxon>Dikarya</taxon>
        <taxon>Ascomycota</taxon>
        <taxon>Pezizomycotina</taxon>
        <taxon>Sordariomycetes</taxon>
        <taxon>Sordariomycetidae</taxon>
        <taxon>Diaporthales</taxon>
        <taxon>Cytosporaceae</taxon>
        <taxon>Cytospora</taxon>
    </lineage>
</organism>
<accession>A0A194W5H0</accession>
<keyword evidence="2" id="KW-1185">Reference proteome</keyword>
<dbReference type="Proteomes" id="UP000078559">
    <property type="component" value="Chromosome 7"/>
</dbReference>
<gene>
    <name evidence="1" type="ORF">VM1G_11728</name>
</gene>
<proteinExistence type="predicted"/>
<evidence type="ECO:0000313" key="1">
    <source>
        <dbReference type="EMBL" id="KUI71328.1"/>
    </source>
</evidence>
<dbReference type="AlphaFoldDB" id="A0A194W5H0"/>
<protein>
    <submittedName>
        <fullName evidence="1">Uncharacterized protein</fullName>
    </submittedName>
</protein>
<reference evidence="1" key="1">
    <citation type="submission" date="2014-12" db="EMBL/GenBank/DDBJ databases">
        <title>Genome Sequence of Valsa Canker Pathogens Uncovers a Specific Adaption of Colonization on Woody Bark.</title>
        <authorList>
            <person name="Yin Z."/>
            <person name="Liu H."/>
            <person name="Gao X."/>
            <person name="Li Z."/>
            <person name="Song N."/>
            <person name="Ke X."/>
            <person name="Dai Q."/>
            <person name="Wu Y."/>
            <person name="Sun Y."/>
            <person name="Xu J.-R."/>
            <person name="Kang Z.K."/>
            <person name="Wang L."/>
            <person name="Huang L."/>
        </authorList>
    </citation>
    <scope>NUCLEOTIDE SEQUENCE [LARGE SCALE GENOMIC DNA]</scope>
    <source>
        <strain evidence="1">03-8</strain>
    </source>
</reference>
<sequence>MDFTAWLPSRQRFIGKQMPIYDACGENAAPVLPTGYIHSATPTMLQKTNNHTNANALAATKRGIQSQKYQTRRDESGRVERRSSDLLFLYRRWRLGRPRWMWKSIAGSLYGSVRGRLCLKLRLG</sequence>
<dbReference type="EMBL" id="CM003104">
    <property type="protein sequence ID" value="KUI71328.1"/>
    <property type="molecule type" value="Genomic_DNA"/>
</dbReference>
<evidence type="ECO:0000313" key="2">
    <source>
        <dbReference type="Proteomes" id="UP000078559"/>
    </source>
</evidence>